<dbReference type="EMBL" id="JAMYWD010000012">
    <property type="protein sequence ID" value="KAJ4952779.1"/>
    <property type="molecule type" value="Genomic_DNA"/>
</dbReference>
<keyword evidence="6 11" id="KW-0472">Membrane</keyword>
<feature type="active site" evidence="8">
    <location>
        <position position="145"/>
    </location>
</feature>
<evidence type="ECO:0000256" key="11">
    <source>
        <dbReference type="SAM" id="Phobius"/>
    </source>
</evidence>
<keyword evidence="7" id="KW-0961">Cell wall biogenesis/degradation</keyword>
<name>A0A9Q0GW62_9MAGN</name>
<evidence type="ECO:0000256" key="9">
    <source>
        <dbReference type="PIRSR" id="PIRSR605150-2"/>
    </source>
</evidence>
<dbReference type="GO" id="GO:0016020">
    <property type="term" value="C:membrane"/>
    <property type="evidence" value="ECO:0007669"/>
    <property type="project" value="InterPro"/>
</dbReference>
<dbReference type="InterPro" id="IPR005150">
    <property type="entry name" value="Cellulose_synth"/>
</dbReference>
<feature type="transmembrane region" description="Helical" evidence="11">
    <location>
        <begin position="21"/>
        <end position="40"/>
    </location>
</feature>
<feature type="binding site" evidence="10">
    <location>
        <position position="305"/>
    </location>
    <ligand>
        <name>Mn(2+)</name>
        <dbReference type="ChEBI" id="CHEBI:29035"/>
    </ligand>
</feature>
<dbReference type="GO" id="GO:0012505">
    <property type="term" value="C:endomembrane system"/>
    <property type="evidence" value="ECO:0007669"/>
    <property type="project" value="UniProtKB-SubCell"/>
</dbReference>
<evidence type="ECO:0000256" key="1">
    <source>
        <dbReference type="ARBA" id="ARBA00004127"/>
    </source>
</evidence>
<dbReference type="AlphaFoldDB" id="A0A9Q0GW62"/>
<feature type="binding site" evidence="9">
    <location>
        <position position="116"/>
    </location>
    <ligand>
        <name>UDP-alpha-D-glucose</name>
        <dbReference type="ChEBI" id="CHEBI:58885"/>
    </ligand>
</feature>
<dbReference type="OrthoDB" id="72851at2759"/>
<feature type="binding site" evidence="10">
    <location>
        <position position="281"/>
    </location>
    <ligand>
        <name>Mn(2+)</name>
        <dbReference type="ChEBI" id="CHEBI:29035"/>
    </ligand>
</feature>
<evidence type="ECO:0000313" key="12">
    <source>
        <dbReference type="EMBL" id="KAJ4952779.1"/>
    </source>
</evidence>
<feature type="binding site" evidence="9">
    <location>
        <position position="145"/>
    </location>
    <ligand>
        <name>UDP-alpha-D-glucose</name>
        <dbReference type="ChEBI" id="CHEBI:58885"/>
    </ligand>
</feature>
<feature type="transmembrane region" description="Helical" evidence="11">
    <location>
        <begin position="679"/>
        <end position="697"/>
    </location>
</feature>
<feature type="transmembrane region" description="Helical" evidence="11">
    <location>
        <begin position="709"/>
        <end position="732"/>
    </location>
</feature>
<keyword evidence="2" id="KW-0328">Glycosyltransferase</keyword>
<evidence type="ECO:0000313" key="13">
    <source>
        <dbReference type="Proteomes" id="UP001141806"/>
    </source>
</evidence>
<proteinExistence type="predicted"/>
<reference evidence="12" key="1">
    <citation type="journal article" date="2023" name="Plant J.">
        <title>The genome of the king protea, Protea cynaroides.</title>
        <authorList>
            <person name="Chang J."/>
            <person name="Duong T.A."/>
            <person name="Schoeman C."/>
            <person name="Ma X."/>
            <person name="Roodt D."/>
            <person name="Barker N."/>
            <person name="Li Z."/>
            <person name="Van de Peer Y."/>
            <person name="Mizrachi E."/>
        </authorList>
    </citation>
    <scope>NUCLEOTIDE SEQUENCE</scope>
    <source>
        <tissue evidence="12">Young leaves</tissue>
    </source>
</reference>
<feature type="transmembrane region" description="Helical" evidence="11">
    <location>
        <begin position="519"/>
        <end position="538"/>
    </location>
</feature>
<dbReference type="GO" id="GO:0016760">
    <property type="term" value="F:cellulose synthase (UDP-forming) activity"/>
    <property type="evidence" value="ECO:0007669"/>
    <property type="project" value="InterPro"/>
</dbReference>
<evidence type="ECO:0000256" key="10">
    <source>
        <dbReference type="PIRSR" id="PIRSR605150-3"/>
    </source>
</evidence>
<evidence type="ECO:0000256" key="7">
    <source>
        <dbReference type="ARBA" id="ARBA00023316"/>
    </source>
</evidence>
<dbReference type="Gene3D" id="3.90.550.10">
    <property type="entry name" value="Spore Coat Polysaccharide Biosynthesis Protein SpsA, Chain A"/>
    <property type="match status" value="1"/>
</dbReference>
<protein>
    <recommendedName>
        <fullName evidence="14">Cellulose synthase-like protein G3</fullName>
    </recommendedName>
</protein>
<organism evidence="12 13">
    <name type="scientific">Protea cynaroides</name>
    <dbReference type="NCBI Taxonomy" id="273540"/>
    <lineage>
        <taxon>Eukaryota</taxon>
        <taxon>Viridiplantae</taxon>
        <taxon>Streptophyta</taxon>
        <taxon>Embryophyta</taxon>
        <taxon>Tracheophyta</taxon>
        <taxon>Spermatophyta</taxon>
        <taxon>Magnoliopsida</taxon>
        <taxon>Proteales</taxon>
        <taxon>Proteaceae</taxon>
        <taxon>Protea</taxon>
    </lineage>
</organism>
<evidence type="ECO:0000256" key="3">
    <source>
        <dbReference type="ARBA" id="ARBA00022679"/>
    </source>
</evidence>
<feature type="transmembrane region" description="Helical" evidence="11">
    <location>
        <begin position="558"/>
        <end position="581"/>
    </location>
</feature>
<keyword evidence="13" id="KW-1185">Reference proteome</keyword>
<evidence type="ECO:0000256" key="2">
    <source>
        <dbReference type="ARBA" id="ARBA00022676"/>
    </source>
</evidence>
<evidence type="ECO:0000256" key="8">
    <source>
        <dbReference type="PIRSR" id="PIRSR605150-1"/>
    </source>
</evidence>
<feature type="active site" evidence="8">
    <location>
        <position position="447"/>
    </location>
</feature>
<feature type="transmembrane region" description="Helical" evidence="11">
    <location>
        <begin position="602"/>
        <end position="622"/>
    </location>
</feature>
<evidence type="ECO:0000256" key="6">
    <source>
        <dbReference type="ARBA" id="ARBA00023136"/>
    </source>
</evidence>
<feature type="transmembrane region" description="Helical" evidence="11">
    <location>
        <begin position="52"/>
        <end position="74"/>
    </location>
</feature>
<evidence type="ECO:0000256" key="4">
    <source>
        <dbReference type="ARBA" id="ARBA00022692"/>
    </source>
</evidence>
<keyword evidence="4 11" id="KW-0812">Transmembrane</keyword>
<accession>A0A9Q0GW62</accession>
<sequence>MMGRGSFSFPPLHTLEPMRRMFLNRVYASVYTCAIVAMFYHRSLTLLRSTSSIAFCLSLAFLISDTVFAFMWFTSQSFRMRPVRRREFPEKLLSFVKEKDFLALDIFICTADPYKEPPINVVNTALSVMAYDYPVEKLSVYVSDDGGSELTLFAFMEAAKFASHWLPFCREHMIEERCPHAYFRSSHRCTQTGKMKMLYETMKAKVETAMERGHVPDEYIADVPEREAFNKWTDGFTRHDHPTVIQVLVENGREKDMTGHELPNLVYVSRQKSKASPHNFKAGALNVLVRVSAAMTNAPVVLTLDCDMYSNDPKTPHRVLCYLLDPPFGSKLAFVQFPQVFHGINKHDIYDGEFKHFFQINPQGMDGQVGPSYVGTGCFFRRRAFFGRPSSLLSLEIQELHPDLVVNKSVRSEAVLRLAHRVANCKYENQTNWGIKMGFRYGSLLEDFFTGYQMQCEGWKSVFCNPERAAFLGDVPMSLSDVMDQIKRWDVGLLEVLFSEYSPVTFGIRSMGLIMGLTYSHYVLWPIWSFPVTFYAFVPQLALINGVSMFPKISDPWLYLYVFLFLGAYAQELLEFLLAGGTIQRWWNEQRMWMIRGISSHLFGIIDYFLKTIGISALGFNVTNKVIEDEQSKRYDHGVFEFGVSSLLFVPLTTAAIINLISFLKGLARVFIYGNTREVFVQLFISTFVVLNCWPVYEAIALRKDRGKMPTKITVVSTLLAWVLYSMSALILKS</sequence>
<comment type="subcellular location">
    <subcellularLocation>
        <location evidence="1">Endomembrane system</location>
        <topology evidence="1">Multi-pass membrane protein</topology>
    </subcellularLocation>
</comment>
<keyword evidence="5 11" id="KW-1133">Transmembrane helix</keyword>
<feature type="transmembrane region" description="Helical" evidence="11">
    <location>
        <begin position="642"/>
        <end position="667"/>
    </location>
</feature>
<gene>
    <name evidence="12" type="ORF">NE237_029611</name>
</gene>
<dbReference type="InterPro" id="IPR029044">
    <property type="entry name" value="Nucleotide-diphossugar_trans"/>
</dbReference>
<evidence type="ECO:0000256" key="5">
    <source>
        <dbReference type="ARBA" id="ARBA00022989"/>
    </source>
</evidence>
<dbReference type="FunFam" id="3.90.550.10:FF:000135">
    <property type="entry name" value="Cellulose synthase-like protein G3"/>
    <property type="match status" value="1"/>
</dbReference>
<dbReference type="SUPFAM" id="SSF53448">
    <property type="entry name" value="Nucleotide-diphospho-sugar transferases"/>
    <property type="match status" value="1"/>
</dbReference>
<dbReference type="GO" id="GO:0030244">
    <property type="term" value="P:cellulose biosynthetic process"/>
    <property type="evidence" value="ECO:0007669"/>
    <property type="project" value="InterPro"/>
</dbReference>
<dbReference type="PANTHER" id="PTHR13301">
    <property type="entry name" value="X-BOX TRANSCRIPTION FACTOR-RELATED"/>
    <property type="match status" value="1"/>
</dbReference>
<dbReference type="Proteomes" id="UP001141806">
    <property type="component" value="Unassembled WGS sequence"/>
</dbReference>
<dbReference type="Pfam" id="PF03552">
    <property type="entry name" value="Cellulose_synt"/>
    <property type="match status" value="2"/>
</dbReference>
<keyword evidence="3" id="KW-0808">Transferase</keyword>
<evidence type="ECO:0008006" key="14">
    <source>
        <dbReference type="Google" id="ProtNLM"/>
    </source>
</evidence>
<dbReference type="GO" id="GO:0071555">
    <property type="term" value="P:cell wall organization"/>
    <property type="evidence" value="ECO:0007669"/>
    <property type="project" value="UniProtKB-KW"/>
</dbReference>
<comment type="caution">
    <text evidence="12">The sequence shown here is derived from an EMBL/GenBank/DDBJ whole genome shotgun (WGS) entry which is preliminary data.</text>
</comment>
<feature type="binding site" evidence="9">
    <location>
        <position position="115"/>
    </location>
    <ligand>
        <name>UDP-alpha-D-glucose</name>
        <dbReference type="ChEBI" id="CHEBI:58885"/>
    </ligand>
</feature>